<evidence type="ECO:0000313" key="2">
    <source>
        <dbReference type="EMBL" id="CAZ88392.1"/>
    </source>
</evidence>
<feature type="compositionally biased region" description="Basic residues" evidence="1">
    <location>
        <begin position="101"/>
        <end position="111"/>
    </location>
</feature>
<organism evidence="2 3">
    <name type="scientific">Thiomonas arsenitoxydans (strain DSM 22701 / CIP 110005 / 3As)</name>
    <dbReference type="NCBI Taxonomy" id="426114"/>
    <lineage>
        <taxon>Bacteria</taxon>
        <taxon>Pseudomonadati</taxon>
        <taxon>Pseudomonadota</taxon>
        <taxon>Betaproteobacteria</taxon>
        <taxon>Burkholderiales</taxon>
        <taxon>Thiomonas</taxon>
    </lineage>
</organism>
<protein>
    <submittedName>
        <fullName evidence="2">Uncharacterized protein</fullName>
    </submittedName>
</protein>
<dbReference type="Proteomes" id="UP000002372">
    <property type="component" value="Chromosome"/>
</dbReference>
<feature type="region of interest" description="Disordered" evidence="1">
    <location>
        <begin position="81"/>
        <end position="123"/>
    </location>
</feature>
<evidence type="ECO:0000313" key="3">
    <source>
        <dbReference type="Proteomes" id="UP000002372"/>
    </source>
</evidence>
<feature type="compositionally biased region" description="Low complexity" evidence="1">
    <location>
        <begin position="83"/>
        <end position="94"/>
    </location>
</feature>
<name>D6CSX3_THIA3</name>
<dbReference type="RefSeq" id="WP_013105720.1">
    <property type="nucleotide sequence ID" value="NC_014145.1"/>
</dbReference>
<dbReference type="AlphaFoldDB" id="D6CSX3"/>
<evidence type="ECO:0000256" key="1">
    <source>
        <dbReference type="SAM" id="MobiDB-lite"/>
    </source>
</evidence>
<accession>D6CSX3</accession>
<dbReference type="EMBL" id="FP475956">
    <property type="protein sequence ID" value="CAZ88392.1"/>
    <property type="molecule type" value="Genomic_DNA"/>
</dbReference>
<sequence length="123" mass="12992">MSPHSSTHEISVDTLFSALIAQGAPMVMALDDSYLCQTLGYTSITAAQKRRERGDYPPTTYIGGRVVVMLPALAAWLATKSTAPEAAAPRPSAELIPASSPRKRGRPRKTVATHATIGSGGTR</sequence>
<proteinExistence type="predicted"/>
<reference evidence="3" key="2">
    <citation type="journal article" date="2010" name="PLoS Genet.">
        <title>Structure, function, and evolution of the Thiomonas spp. genome.</title>
        <authorList>
            <person name="Arsene-Ploetze F."/>
            <person name="Koechler S."/>
            <person name="Marchal M."/>
            <person name="Coppee J.Y."/>
            <person name="Chandler M."/>
            <person name="Bonnefoy V."/>
            <person name="Brochier-Armanet C."/>
            <person name="Barakat M."/>
            <person name="Barbe V."/>
            <person name="Battaglia-Brunet F."/>
            <person name="Bruneel O."/>
            <person name="Bryan C.G."/>
            <person name="Cleiss-Arnold J."/>
            <person name="Cruveiller S."/>
            <person name="Erhardt M."/>
            <person name="Heinrich-Salmeron A."/>
            <person name="Hommais F."/>
            <person name="Joulian C."/>
            <person name="Krin E."/>
            <person name="Lieutaud A."/>
            <person name="Lievremont D."/>
            <person name="Michel C."/>
            <person name="Muller D."/>
            <person name="Ortet P."/>
            <person name="Proux C."/>
            <person name="Siguier P."/>
            <person name="Roche D."/>
            <person name="Rouy Z."/>
            <person name="Salvignol G."/>
            <person name="Slyemi D."/>
            <person name="Talla E."/>
            <person name="Weiss S."/>
            <person name="Weissenbach J."/>
            <person name="Medigue C."/>
            <person name="Bertin P.N."/>
        </authorList>
    </citation>
    <scope>NUCLEOTIDE SEQUENCE [LARGE SCALE GENOMIC DNA]</scope>
    <source>
        <strain evidence="3">DSM 22701 / CIP 110005 / 3As</strain>
    </source>
</reference>
<dbReference type="HOGENOM" id="CLU_164114_0_0_4"/>
<reference key="1">
    <citation type="submission" date="2009-07" db="EMBL/GenBank/DDBJ databases">
        <authorList>
            <person name="Genoscope - CEA"/>
        </authorList>
    </citation>
    <scope>NUCLEOTIDE SEQUENCE</scope>
    <source>
        <strain>3As</strain>
    </source>
</reference>
<dbReference type="KEGG" id="thi:THI_1718"/>
<gene>
    <name evidence="2" type="ordered locus">THI_1718</name>
</gene>
<dbReference type="OrthoDB" id="9152969at2"/>